<comment type="caution">
    <text evidence="2">The sequence shown here is derived from an EMBL/GenBank/DDBJ whole genome shotgun (WGS) entry which is preliminary data.</text>
</comment>
<organism evidence="2 3">
    <name type="scientific">Streptomyces netropsis</name>
    <name type="common">Streptoverticillium netropsis</name>
    <dbReference type="NCBI Taxonomy" id="55404"/>
    <lineage>
        <taxon>Bacteria</taxon>
        <taxon>Bacillati</taxon>
        <taxon>Actinomycetota</taxon>
        <taxon>Actinomycetes</taxon>
        <taxon>Kitasatosporales</taxon>
        <taxon>Streptomycetaceae</taxon>
        <taxon>Streptomyces</taxon>
    </lineage>
</organism>
<protein>
    <submittedName>
        <fullName evidence="2">Uncharacterized protein</fullName>
    </submittedName>
</protein>
<gene>
    <name evidence="2" type="ORF">FHS38_005161</name>
</gene>
<feature type="chain" id="PRO_5031339235" evidence="1">
    <location>
        <begin position="41"/>
        <end position="379"/>
    </location>
</feature>
<reference evidence="2 3" key="1">
    <citation type="submission" date="2020-08" db="EMBL/GenBank/DDBJ databases">
        <title>Genomic Encyclopedia of Type Strains, Phase III (KMG-III): the genomes of soil and plant-associated and newly described type strains.</title>
        <authorList>
            <person name="Whitman W."/>
        </authorList>
    </citation>
    <scope>NUCLEOTIDE SEQUENCE [LARGE SCALE GENOMIC DNA]</scope>
    <source>
        <strain evidence="2 3">CECT 3265</strain>
    </source>
</reference>
<proteinExistence type="predicted"/>
<keyword evidence="3" id="KW-1185">Reference proteome</keyword>
<evidence type="ECO:0000313" key="3">
    <source>
        <dbReference type="Proteomes" id="UP000556436"/>
    </source>
</evidence>
<dbReference type="AlphaFoldDB" id="A0A7W7PFP0"/>
<dbReference type="EMBL" id="JACHJG010000012">
    <property type="protein sequence ID" value="MBB4889086.1"/>
    <property type="molecule type" value="Genomic_DNA"/>
</dbReference>
<accession>A0A7W7PFP0</accession>
<dbReference type="RefSeq" id="WP_184737253.1">
    <property type="nucleotide sequence ID" value="NZ_BMRW01000002.1"/>
</dbReference>
<evidence type="ECO:0000256" key="1">
    <source>
        <dbReference type="SAM" id="SignalP"/>
    </source>
</evidence>
<dbReference type="Proteomes" id="UP000556436">
    <property type="component" value="Unassembled WGS sequence"/>
</dbReference>
<dbReference type="SUPFAM" id="SSF75011">
    <property type="entry name" value="3-carboxy-cis,cis-mucoante lactonizing enzyme"/>
    <property type="match status" value="1"/>
</dbReference>
<feature type="signal peptide" evidence="1">
    <location>
        <begin position="1"/>
        <end position="40"/>
    </location>
</feature>
<evidence type="ECO:0000313" key="2">
    <source>
        <dbReference type="EMBL" id="MBB4889086.1"/>
    </source>
</evidence>
<keyword evidence="1" id="KW-0732">Signal</keyword>
<sequence length="379" mass="40693">MSSGDEAAPVRKPLSRICRFFLAPLAGLLFLSGTAPLAHAAPGPSRPLVRDAAAPLFITGLRGTRNIKQQINVYSRGNVTPLWSWVPPGDEPGLSCLRESYGVTEAKWAANGTRIAAIVGNGVVVVSYPGGDILFGACNNTNMHSVEMLPGNRIAVADTGSSAAGGVWVYSMDRRIATEPIQRVGGLPSSHGLLWDETAKVLWAVGTNRWPQQGSDSPDVHGLLVAYRYDSAAAQPLSQQAVHTMRKSPALPEWPGWYDGPHDIAPVPGQRELLVTTDLTVFVFDIDRGAFSGASDTYLKGFGSHVRERDDAGQPLSGMKSIGLSPTDGIIYAQPSWKADFANTVGFATEGRRRPGFMPGGSLYKARWFRETPGWPTAR</sequence>
<name>A0A7W7PFP0_STRNE</name>